<dbReference type="PROSITE" id="PS50206">
    <property type="entry name" value="RHODANESE_3"/>
    <property type="match status" value="1"/>
</dbReference>
<reference evidence="2 3" key="1">
    <citation type="submission" date="2020-08" db="EMBL/GenBank/DDBJ databases">
        <title>A Genomic Blueprint of the Chicken Gut Microbiome.</title>
        <authorList>
            <person name="Gilroy R."/>
            <person name="Ravi A."/>
            <person name="Getino M."/>
            <person name="Pursley I."/>
            <person name="Horton D.L."/>
            <person name="Alikhan N.-F."/>
            <person name="Baker D."/>
            <person name="Gharbi K."/>
            <person name="Hall N."/>
            <person name="Watson M."/>
            <person name="Adriaenssens E.M."/>
            <person name="Foster-Nyarko E."/>
            <person name="Jarju S."/>
            <person name="Secka A."/>
            <person name="Antonio M."/>
            <person name="Oren A."/>
            <person name="Chaudhuri R."/>
            <person name="La Ragione R.M."/>
            <person name="Hildebrand F."/>
            <person name="Pallen M.J."/>
        </authorList>
    </citation>
    <scope>NUCLEOTIDE SEQUENCE [LARGE SCALE GENOMIC DNA]</scope>
    <source>
        <strain evidence="2 3">Sa3CUA8</strain>
    </source>
</reference>
<accession>A0ABR8PMF5</accession>
<dbReference type="InterPro" id="IPR036873">
    <property type="entry name" value="Rhodanese-like_dom_sf"/>
</dbReference>
<dbReference type="PANTHER" id="PTHR43031:SF17">
    <property type="entry name" value="SULFURTRANSFERASE YTWF-RELATED"/>
    <property type="match status" value="1"/>
</dbReference>
<dbReference type="SUPFAM" id="SSF52821">
    <property type="entry name" value="Rhodanese/Cell cycle control phosphatase"/>
    <property type="match status" value="1"/>
</dbReference>
<name>A0ABR8PMF5_9BACL</name>
<gene>
    <name evidence="2" type="ORF">H9659_13535</name>
</gene>
<dbReference type="InterPro" id="IPR050229">
    <property type="entry name" value="GlpE_sulfurtransferase"/>
</dbReference>
<comment type="caution">
    <text evidence="2">The sequence shown here is derived from an EMBL/GenBank/DDBJ whole genome shotgun (WGS) entry which is preliminary data.</text>
</comment>
<dbReference type="Pfam" id="PF00581">
    <property type="entry name" value="Rhodanese"/>
    <property type="match status" value="1"/>
</dbReference>
<organism evidence="2 3">
    <name type="scientific">Sporosarcina gallistercoris</name>
    <dbReference type="NCBI Taxonomy" id="2762245"/>
    <lineage>
        <taxon>Bacteria</taxon>
        <taxon>Bacillati</taxon>
        <taxon>Bacillota</taxon>
        <taxon>Bacilli</taxon>
        <taxon>Bacillales</taxon>
        <taxon>Caryophanaceae</taxon>
        <taxon>Sporosarcina</taxon>
    </lineage>
</organism>
<dbReference type="CDD" id="cd00158">
    <property type="entry name" value="RHOD"/>
    <property type="match status" value="1"/>
</dbReference>
<protein>
    <submittedName>
        <fullName evidence="2">Rhodanese-like domain-containing protein</fullName>
    </submittedName>
</protein>
<sequence length="98" mass="10976">MKEITPQEVQQLLAEKQQIHLIDVRETDEVESGKIPGVTHIPLGLLEFKLQDLDKATPYIMVCRSGGRSGRAVQLLEDYGYQATNMVGGMMSWDGEIE</sequence>
<evidence type="ECO:0000313" key="3">
    <source>
        <dbReference type="Proteomes" id="UP000659496"/>
    </source>
</evidence>
<dbReference type="Gene3D" id="3.40.250.10">
    <property type="entry name" value="Rhodanese-like domain"/>
    <property type="match status" value="1"/>
</dbReference>
<keyword evidence="3" id="KW-1185">Reference proteome</keyword>
<proteinExistence type="predicted"/>
<dbReference type="EMBL" id="JACSQY010000012">
    <property type="protein sequence ID" value="MBD7909353.1"/>
    <property type="molecule type" value="Genomic_DNA"/>
</dbReference>
<evidence type="ECO:0000313" key="2">
    <source>
        <dbReference type="EMBL" id="MBD7909353.1"/>
    </source>
</evidence>
<dbReference type="RefSeq" id="WP_191691457.1">
    <property type="nucleotide sequence ID" value="NZ_JACSQY010000012.1"/>
</dbReference>
<dbReference type="PANTHER" id="PTHR43031">
    <property type="entry name" value="FAD-DEPENDENT OXIDOREDUCTASE"/>
    <property type="match status" value="1"/>
</dbReference>
<feature type="domain" description="Rhodanese" evidence="1">
    <location>
        <begin position="15"/>
        <end position="98"/>
    </location>
</feature>
<evidence type="ECO:0000259" key="1">
    <source>
        <dbReference type="PROSITE" id="PS50206"/>
    </source>
</evidence>
<dbReference type="Proteomes" id="UP000659496">
    <property type="component" value="Unassembled WGS sequence"/>
</dbReference>
<dbReference type="SMART" id="SM00450">
    <property type="entry name" value="RHOD"/>
    <property type="match status" value="1"/>
</dbReference>
<dbReference type="InterPro" id="IPR001763">
    <property type="entry name" value="Rhodanese-like_dom"/>
</dbReference>